<protein>
    <recommendedName>
        <fullName evidence="4">DUF4112 domain-containing protein</fullName>
    </recommendedName>
</protein>
<dbReference type="RefSeq" id="WP_085219148.1">
    <property type="nucleotide sequence ID" value="NZ_LT840185.1"/>
</dbReference>
<accession>A0A1X7H1C8</accession>
<feature type="transmembrane region" description="Helical" evidence="1">
    <location>
        <begin position="52"/>
        <end position="74"/>
    </location>
</feature>
<evidence type="ECO:0008006" key="4">
    <source>
        <dbReference type="Google" id="ProtNLM"/>
    </source>
</evidence>
<name>A0A1X7H1C8_9SPHN</name>
<reference evidence="3" key="1">
    <citation type="submission" date="2017-04" db="EMBL/GenBank/DDBJ databases">
        <authorList>
            <person name="Varghese N."/>
            <person name="Submissions S."/>
        </authorList>
    </citation>
    <scope>NUCLEOTIDE SEQUENCE [LARGE SCALE GENOMIC DNA]</scope>
    <source>
        <strain evidence="3">Dd16</strain>
    </source>
</reference>
<sequence length="146" mass="16183">MPSPQDHFDRIAGQLPVGRDPASVRRRLEAMEAVLERAFIVPGINRPVGLDAIVGLVPVVGDVITAAMGAWMVWEARNLGMSKFHLMRMAGNVGVDTALGAIPLVGDIFDFAFRSNTRNLRILKKWLDKHHPHTMIVEGEVVERRP</sequence>
<keyword evidence="3" id="KW-1185">Reference proteome</keyword>
<gene>
    <name evidence="2" type="ORF">SAMN06295910_2604</name>
</gene>
<evidence type="ECO:0000313" key="3">
    <source>
        <dbReference type="Proteomes" id="UP000192934"/>
    </source>
</evidence>
<dbReference type="Pfam" id="PF13430">
    <property type="entry name" value="DUF4112"/>
    <property type="match status" value="1"/>
</dbReference>
<dbReference type="OrthoDB" id="513552at2"/>
<dbReference type="InterPro" id="IPR025187">
    <property type="entry name" value="DUF4112"/>
</dbReference>
<keyword evidence="1" id="KW-0472">Membrane</keyword>
<dbReference type="Proteomes" id="UP000192934">
    <property type="component" value="Chromosome I"/>
</dbReference>
<dbReference type="PANTHER" id="PTHR35519">
    <property type="entry name" value="MEMBRANE PROTEINS"/>
    <property type="match status" value="1"/>
</dbReference>
<dbReference type="STRING" id="941907.SAMN06295910_2604"/>
<dbReference type="PANTHER" id="PTHR35519:SF2">
    <property type="entry name" value="PH DOMAIN PROTEIN"/>
    <property type="match status" value="1"/>
</dbReference>
<proteinExistence type="predicted"/>
<keyword evidence="1" id="KW-1133">Transmembrane helix</keyword>
<evidence type="ECO:0000313" key="2">
    <source>
        <dbReference type="EMBL" id="SMF77600.1"/>
    </source>
</evidence>
<dbReference type="EMBL" id="LT840185">
    <property type="protein sequence ID" value="SMF77600.1"/>
    <property type="molecule type" value="Genomic_DNA"/>
</dbReference>
<organism evidence="2 3">
    <name type="scientific">Allosphingosinicella indica</name>
    <dbReference type="NCBI Taxonomy" id="941907"/>
    <lineage>
        <taxon>Bacteria</taxon>
        <taxon>Pseudomonadati</taxon>
        <taxon>Pseudomonadota</taxon>
        <taxon>Alphaproteobacteria</taxon>
        <taxon>Sphingomonadales</taxon>
        <taxon>Sphingomonadaceae</taxon>
        <taxon>Allosphingosinicella</taxon>
    </lineage>
</organism>
<dbReference type="AlphaFoldDB" id="A0A1X7H1C8"/>
<evidence type="ECO:0000256" key="1">
    <source>
        <dbReference type="SAM" id="Phobius"/>
    </source>
</evidence>
<keyword evidence="1" id="KW-0812">Transmembrane</keyword>